<comment type="caution">
    <text evidence="2">The sequence shown here is derived from an EMBL/GenBank/DDBJ whole genome shotgun (WGS) entry which is preliminary data.</text>
</comment>
<feature type="transmembrane region" description="Helical" evidence="1">
    <location>
        <begin position="84"/>
        <end position="105"/>
    </location>
</feature>
<evidence type="ECO:0000313" key="2">
    <source>
        <dbReference type="EMBL" id="MBO8458527.1"/>
    </source>
</evidence>
<proteinExistence type="predicted"/>
<reference evidence="2" key="2">
    <citation type="journal article" date="2021" name="PeerJ">
        <title>Extensive microbial diversity within the chicken gut microbiome revealed by metagenomics and culture.</title>
        <authorList>
            <person name="Gilroy R."/>
            <person name="Ravi A."/>
            <person name="Getino M."/>
            <person name="Pursley I."/>
            <person name="Horton D.L."/>
            <person name="Alikhan N.F."/>
            <person name="Baker D."/>
            <person name="Gharbi K."/>
            <person name="Hall N."/>
            <person name="Watson M."/>
            <person name="Adriaenssens E.M."/>
            <person name="Foster-Nyarko E."/>
            <person name="Jarju S."/>
            <person name="Secka A."/>
            <person name="Antonio M."/>
            <person name="Oren A."/>
            <person name="Chaudhuri R.R."/>
            <person name="La Ragione R."/>
            <person name="Hildebrand F."/>
            <person name="Pallen M.J."/>
        </authorList>
    </citation>
    <scope>NUCLEOTIDE SEQUENCE</scope>
    <source>
        <strain evidence="2">10532</strain>
    </source>
</reference>
<organism evidence="2 3">
    <name type="scientific">Candidatus Gallitreponema excrementavium</name>
    <dbReference type="NCBI Taxonomy" id="2840840"/>
    <lineage>
        <taxon>Bacteria</taxon>
        <taxon>Pseudomonadati</taxon>
        <taxon>Spirochaetota</taxon>
        <taxon>Spirochaetia</taxon>
        <taxon>Spirochaetales</taxon>
        <taxon>Candidatus Gallitreponema</taxon>
    </lineage>
</organism>
<name>A0A9D9HQS9_9SPIR</name>
<dbReference type="PROSITE" id="PS51257">
    <property type="entry name" value="PROKAR_LIPOPROTEIN"/>
    <property type="match status" value="1"/>
</dbReference>
<dbReference type="AlphaFoldDB" id="A0A9D9HQS9"/>
<protein>
    <submittedName>
        <fullName evidence="2">Uncharacterized protein</fullName>
    </submittedName>
</protein>
<accession>A0A9D9HQS9</accession>
<keyword evidence="1" id="KW-0812">Transmembrane</keyword>
<sequence>MSKFAGIIFIIIGVVLVFACLIMFFVSIFKTIELCEMNIEIHTIENTIQEEYFSQTEKSEAELIEIKDKYDNLKFIKKYMKRDCIRTIVFSILLIINFIIFLYYLSQLDIDMID</sequence>
<keyword evidence="1" id="KW-0472">Membrane</keyword>
<dbReference type="Proteomes" id="UP000823638">
    <property type="component" value="Unassembled WGS sequence"/>
</dbReference>
<evidence type="ECO:0000313" key="3">
    <source>
        <dbReference type="Proteomes" id="UP000823638"/>
    </source>
</evidence>
<keyword evidence="1" id="KW-1133">Transmembrane helix</keyword>
<reference evidence="2" key="1">
    <citation type="submission" date="2020-10" db="EMBL/GenBank/DDBJ databases">
        <authorList>
            <person name="Gilroy R."/>
        </authorList>
    </citation>
    <scope>NUCLEOTIDE SEQUENCE</scope>
    <source>
        <strain evidence="2">10532</strain>
    </source>
</reference>
<gene>
    <name evidence="2" type="ORF">IAA81_09935</name>
</gene>
<feature type="transmembrane region" description="Helical" evidence="1">
    <location>
        <begin position="6"/>
        <end position="29"/>
    </location>
</feature>
<dbReference type="EMBL" id="JADIMM010000111">
    <property type="protein sequence ID" value="MBO8458527.1"/>
    <property type="molecule type" value="Genomic_DNA"/>
</dbReference>
<evidence type="ECO:0000256" key="1">
    <source>
        <dbReference type="SAM" id="Phobius"/>
    </source>
</evidence>